<dbReference type="OrthoDB" id="9802919at2"/>
<evidence type="ECO:0000256" key="8">
    <source>
        <dbReference type="RuleBase" id="RU362042"/>
    </source>
</evidence>
<dbReference type="InterPro" id="IPR019758">
    <property type="entry name" value="Pept_S26A_signal_pept_1_CS"/>
</dbReference>
<comment type="subcellular location">
    <subcellularLocation>
        <location evidence="2">Cell membrane</location>
        <topology evidence="2">Single-pass type II membrane protein</topology>
    </subcellularLocation>
    <subcellularLocation>
        <location evidence="8">Membrane</location>
        <topology evidence="8">Single-pass type II membrane protein</topology>
    </subcellularLocation>
</comment>
<dbReference type="Proteomes" id="UP000070456">
    <property type="component" value="Unassembled WGS sequence"/>
</dbReference>
<dbReference type="PATRIC" id="fig|520762.4.peg.14"/>
<feature type="active site" evidence="7">
    <location>
        <position position="82"/>
    </location>
</feature>
<evidence type="ECO:0000256" key="3">
    <source>
        <dbReference type="ARBA" id="ARBA00009370"/>
    </source>
</evidence>
<comment type="caution">
    <text evidence="10">The sequence shown here is derived from an EMBL/GenBank/DDBJ whole genome shotgun (WGS) entry which is preliminary data.</text>
</comment>
<dbReference type="PRINTS" id="PR00727">
    <property type="entry name" value="LEADERPTASE"/>
</dbReference>
<keyword evidence="8" id="KW-0812">Transmembrane</keyword>
<proteinExistence type="inferred from homology"/>
<keyword evidence="11" id="KW-1185">Reference proteome</keyword>
<dbReference type="GO" id="GO:0006465">
    <property type="term" value="P:signal peptide processing"/>
    <property type="evidence" value="ECO:0007669"/>
    <property type="project" value="InterPro"/>
</dbReference>
<dbReference type="STRING" id="520762.AN619_00140"/>
<dbReference type="InterPro" id="IPR000223">
    <property type="entry name" value="Pept_S26A_signal_pept_1"/>
</dbReference>
<comment type="catalytic activity">
    <reaction evidence="1 8">
        <text>Cleavage of hydrophobic, N-terminal signal or leader sequences from secreted and periplasmic proteins.</text>
        <dbReference type="EC" id="3.4.21.89"/>
    </reaction>
</comment>
<dbReference type="Pfam" id="PF10502">
    <property type="entry name" value="Peptidase_S26"/>
    <property type="match status" value="1"/>
</dbReference>
<dbReference type="AlphaFoldDB" id="A0A140LEP0"/>
<keyword evidence="8" id="KW-1133">Transmembrane helix</keyword>
<gene>
    <name evidence="10" type="primary">sipS_1</name>
    <name evidence="10" type="ORF">AN619_00140</name>
</gene>
<dbReference type="RefSeq" id="WP_068553835.1">
    <property type="nucleotide sequence ID" value="NZ_LOEE01000001.1"/>
</dbReference>
<evidence type="ECO:0000313" key="11">
    <source>
        <dbReference type="Proteomes" id="UP000070456"/>
    </source>
</evidence>
<dbReference type="PANTHER" id="PTHR43390">
    <property type="entry name" value="SIGNAL PEPTIDASE I"/>
    <property type="match status" value="1"/>
</dbReference>
<evidence type="ECO:0000256" key="2">
    <source>
        <dbReference type="ARBA" id="ARBA00004401"/>
    </source>
</evidence>
<evidence type="ECO:0000313" key="10">
    <source>
        <dbReference type="EMBL" id="KXG79015.1"/>
    </source>
</evidence>
<evidence type="ECO:0000256" key="5">
    <source>
        <dbReference type="ARBA" id="ARBA00022670"/>
    </source>
</evidence>
<dbReference type="GO" id="GO:0004252">
    <property type="term" value="F:serine-type endopeptidase activity"/>
    <property type="evidence" value="ECO:0007669"/>
    <property type="project" value="InterPro"/>
</dbReference>
<organism evidence="10 11">
    <name type="scientific">Thermotalea metallivorans</name>
    <dbReference type="NCBI Taxonomy" id="520762"/>
    <lineage>
        <taxon>Bacteria</taxon>
        <taxon>Bacillati</taxon>
        <taxon>Bacillota</taxon>
        <taxon>Clostridia</taxon>
        <taxon>Peptostreptococcales</taxon>
        <taxon>Thermotaleaceae</taxon>
        <taxon>Thermotalea</taxon>
    </lineage>
</organism>
<dbReference type="SUPFAM" id="SSF51306">
    <property type="entry name" value="LexA/Signal peptidase"/>
    <property type="match status" value="1"/>
</dbReference>
<name>A0A140LEP0_9FIRM</name>
<feature type="domain" description="Peptidase S26" evidence="9">
    <location>
        <begin position="8"/>
        <end position="164"/>
    </location>
</feature>
<comment type="similarity">
    <text evidence="3 8">Belongs to the peptidase S26 family.</text>
</comment>
<dbReference type="NCBIfam" id="TIGR02227">
    <property type="entry name" value="sigpep_I_bact"/>
    <property type="match status" value="1"/>
</dbReference>
<dbReference type="GO" id="GO:0009003">
    <property type="term" value="F:signal peptidase activity"/>
    <property type="evidence" value="ECO:0007669"/>
    <property type="project" value="UniProtKB-EC"/>
</dbReference>
<keyword evidence="8" id="KW-0472">Membrane</keyword>
<dbReference type="EMBL" id="LOEE01000001">
    <property type="protein sequence ID" value="KXG79015.1"/>
    <property type="molecule type" value="Genomic_DNA"/>
</dbReference>
<dbReference type="EC" id="3.4.21.89" evidence="4 8"/>
<sequence length="173" mass="19922">MENGNKAMREWLEAIGIALLLAILIKTFVVDTIQVDGNSMIPTLRHHDRLIMNKFEYRMQKPEKGEIVVFQYPHDRTYYFIKRVIAVEGDTVEIANGEVIVNGQVLKEPYILEKTLGDFSKRLVPKDTIFVLGDNRNNSKDSRFKDVGPVSLKLVKGRAVFRIWPFRSLGKIM</sequence>
<keyword evidence="5 8" id="KW-0645">Protease</keyword>
<feature type="active site" evidence="7">
    <location>
        <position position="39"/>
    </location>
</feature>
<evidence type="ECO:0000256" key="7">
    <source>
        <dbReference type="PIRSR" id="PIRSR600223-1"/>
    </source>
</evidence>
<reference evidence="10 11" key="1">
    <citation type="submission" date="2015-12" db="EMBL/GenBank/DDBJ databases">
        <title>Draft genome sequence of the thermoanaerobe Thermotalea metallivorans, an isolate from the runoff channel of the Great Artesian Basin, Australia.</title>
        <authorList>
            <person name="Patel B.K."/>
        </authorList>
    </citation>
    <scope>NUCLEOTIDE SEQUENCE [LARGE SCALE GENOMIC DNA]</scope>
    <source>
        <strain evidence="10 11">B2-1</strain>
    </source>
</reference>
<evidence type="ECO:0000256" key="1">
    <source>
        <dbReference type="ARBA" id="ARBA00000677"/>
    </source>
</evidence>
<evidence type="ECO:0000256" key="4">
    <source>
        <dbReference type="ARBA" id="ARBA00013208"/>
    </source>
</evidence>
<dbReference type="PANTHER" id="PTHR43390:SF1">
    <property type="entry name" value="CHLOROPLAST PROCESSING PEPTIDASE"/>
    <property type="match status" value="1"/>
</dbReference>
<dbReference type="InterPro" id="IPR019756">
    <property type="entry name" value="Pept_S26A_signal_pept_1_Ser-AS"/>
</dbReference>
<dbReference type="InterPro" id="IPR019533">
    <property type="entry name" value="Peptidase_S26"/>
</dbReference>
<protein>
    <recommendedName>
        <fullName evidence="4 8">Signal peptidase I</fullName>
        <ecNumber evidence="4 8">3.4.21.89</ecNumber>
    </recommendedName>
</protein>
<keyword evidence="6 8" id="KW-0378">Hydrolase</keyword>
<dbReference type="PROSITE" id="PS00761">
    <property type="entry name" value="SPASE_I_3"/>
    <property type="match status" value="1"/>
</dbReference>
<feature type="transmembrane region" description="Helical" evidence="8">
    <location>
        <begin position="12"/>
        <end position="30"/>
    </location>
</feature>
<dbReference type="Gene3D" id="2.10.109.10">
    <property type="entry name" value="Umud Fragment, subunit A"/>
    <property type="match status" value="1"/>
</dbReference>
<accession>A0A140LEP0</accession>
<evidence type="ECO:0000256" key="6">
    <source>
        <dbReference type="ARBA" id="ARBA00022801"/>
    </source>
</evidence>
<dbReference type="GO" id="GO:0005886">
    <property type="term" value="C:plasma membrane"/>
    <property type="evidence" value="ECO:0007669"/>
    <property type="project" value="UniProtKB-SubCell"/>
</dbReference>
<evidence type="ECO:0000259" key="9">
    <source>
        <dbReference type="Pfam" id="PF10502"/>
    </source>
</evidence>
<dbReference type="PROSITE" id="PS00501">
    <property type="entry name" value="SPASE_I_1"/>
    <property type="match status" value="1"/>
</dbReference>
<dbReference type="InterPro" id="IPR036286">
    <property type="entry name" value="LexA/Signal_pep-like_sf"/>
</dbReference>
<dbReference type="CDD" id="cd06530">
    <property type="entry name" value="S26_SPase_I"/>
    <property type="match status" value="1"/>
</dbReference>